<gene>
    <name evidence="1" type="ORF">RSA3_00605</name>
</gene>
<accession>A0A147FCI4</accession>
<protein>
    <submittedName>
        <fullName evidence="1">Uncharacterized protein</fullName>
    </submittedName>
</protein>
<proteinExistence type="predicted"/>
<dbReference type="Proteomes" id="UP000072189">
    <property type="component" value="Unassembled WGS sequence"/>
</dbReference>
<name>A0A147FCI4_MICTE</name>
<comment type="caution">
    <text evidence="1">The sequence shown here is derived from an EMBL/GenBank/DDBJ whole genome shotgun (WGS) entry which is preliminary data.</text>
</comment>
<evidence type="ECO:0000313" key="2">
    <source>
        <dbReference type="Proteomes" id="UP000072189"/>
    </source>
</evidence>
<dbReference type="AlphaFoldDB" id="A0A147FCI4"/>
<evidence type="ECO:0000313" key="1">
    <source>
        <dbReference type="EMBL" id="KTS14302.1"/>
    </source>
</evidence>
<reference evidence="1 2" key="1">
    <citation type="journal article" date="2016" name="Front. Microbiol.">
        <title>Genomic Resource of Rice Seed Associated Bacteria.</title>
        <authorList>
            <person name="Midha S."/>
            <person name="Bansal K."/>
            <person name="Sharma S."/>
            <person name="Kumar N."/>
            <person name="Patil P.P."/>
            <person name="Chaudhry V."/>
            <person name="Patil P.B."/>
        </authorList>
    </citation>
    <scope>NUCLEOTIDE SEQUENCE [LARGE SCALE GENOMIC DNA]</scope>
    <source>
        <strain evidence="1 2">RSA3</strain>
    </source>
</reference>
<sequence length="166" mass="18948">MDHLLLMTCRKCSSEIFRQHPHRVLIPLGCEMVLKVIAFEQFLYPADRIRSIADFDSVGQHLDDGIGFDGSEQFNLTVSSLQRHDTIRSRRDQHDLHDRGVSTEVGGRNDLLPPGSDRLHLAQAKRALYCRHQRSKTHVSLRPFASLVKLVVLARLSHPTCARHRP</sequence>
<dbReference type="EMBL" id="LDRV01000002">
    <property type="protein sequence ID" value="KTS14302.1"/>
    <property type="molecule type" value="Genomic_DNA"/>
</dbReference>
<organism evidence="1 2">
    <name type="scientific">Microbacterium testaceum</name>
    <name type="common">Aureobacterium testaceum</name>
    <name type="synonym">Brevibacterium testaceum</name>
    <dbReference type="NCBI Taxonomy" id="2033"/>
    <lineage>
        <taxon>Bacteria</taxon>
        <taxon>Bacillati</taxon>
        <taxon>Actinomycetota</taxon>
        <taxon>Actinomycetes</taxon>
        <taxon>Micrococcales</taxon>
        <taxon>Microbacteriaceae</taxon>
        <taxon>Microbacterium</taxon>
    </lineage>
</organism>